<dbReference type="Gene3D" id="1.10.1040.10">
    <property type="entry name" value="N-(1-d-carboxylethyl)-l-norvaline Dehydrogenase, domain 2"/>
    <property type="match status" value="1"/>
</dbReference>
<comment type="catalytic activity">
    <reaction evidence="3">
        <text>D-mannitol 1-phosphate + NAD(+) = beta-D-fructose 6-phosphate + NADH + H(+)</text>
        <dbReference type="Rhea" id="RHEA:19661"/>
        <dbReference type="ChEBI" id="CHEBI:15378"/>
        <dbReference type="ChEBI" id="CHEBI:57540"/>
        <dbReference type="ChEBI" id="CHEBI:57634"/>
        <dbReference type="ChEBI" id="CHEBI:57945"/>
        <dbReference type="ChEBI" id="CHEBI:61381"/>
        <dbReference type="EC" id="1.1.1.17"/>
    </reaction>
</comment>
<dbReference type="InterPro" id="IPR013118">
    <property type="entry name" value="Mannitol_DH_C"/>
</dbReference>
<evidence type="ECO:0000313" key="6">
    <source>
        <dbReference type="EMBL" id="QPC84117.1"/>
    </source>
</evidence>
<dbReference type="InterPro" id="IPR008927">
    <property type="entry name" value="6-PGluconate_DH-like_C_sf"/>
</dbReference>
<dbReference type="EMBL" id="CP062983">
    <property type="protein sequence ID" value="QPC84117.1"/>
    <property type="molecule type" value="Genomic_DNA"/>
</dbReference>
<dbReference type="GO" id="GO:0009026">
    <property type="term" value="F:tagaturonate reductase activity"/>
    <property type="evidence" value="ECO:0007669"/>
    <property type="project" value="TreeGrafter"/>
</dbReference>
<dbReference type="GO" id="GO:0019592">
    <property type="term" value="P:mannitol catabolic process"/>
    <property type="evidence" value="ECO:0007669"/>
    <property type="project" value="TreeGrafter"/>
</dbReference>
<evidence type="ECO:0000259" key="4">
    <source>
        <dbReference type="Pfam" id="PF01232"/>
    </source>
</evidence>
<dbReference type="NCBIfam" id="NF002969">
    <property type="entry name" value="PRK03643.1"/>
    <property type="match status" value="1"/>
</dbReference>
<feature type="domain" description="Mannitol dehydrogenase C-terminal" evidence="5">
    <location>
        <begin position="275"/>
        <end position="466"/>
    </location>
</feature>
<dbReference type="InterPro" id="IPR036291">
    <property type="entry name" value="NAD(P)-bd_dom_sf"/>
</dbReference>
<evidence type="ECO:0000256" key="1">
    <source>
        <dbReference type="ARBA" id="ARBA00023002"/>
    </source>
</evidence>
<keyword evidence="7" id="KW-1185">Reference proteome</keyword>
<dbReference type="GO" id="GO:0005829">
    <property type="term" value="C:cytosol"/>
    <property type="evidence" value="ECO:0007669"/>
    <property type="project" value="TreeGrafter"/>
</dbReference>
<dbReference type="Proteomes" id="UP000594468">
    <property type="component" value="Chromosome"/>
</dbReference>
<reference evidence="6 7" key="1">
    <citation type="submission" date="2020-02" db="EMBL/GenBank/DDBJ databases">
        <authorList>
            <person name="Zheng R.K."/>
            <person name="Sun C.M."/>
        </authorList>
    </citation>
    <scope>NUCLEOTIDE SEQUENCE [LARGE SCALE GENOMIC DNA]</scope>
    <source>
        <strain evidence="7">rifampicinis</strain>
    </source>
</reference>
<dbReference type="Gene3D" id="3.40.50.720">
    <property type="entry name" value="NAD(P)-binding Rossmann-like Domain"/>
    <property type="match status" value="1"/>
</dbReference>
<dbReference type="Pfam" id="PF01232">
    <property type="entry name" value="Mannitol_dh"/>
    <property type="match status" value="1"/>
</dbReference>
<dbReference type="RefSeq" id="WP_195172181.1">
    <property type="nucleotide sequence ID" value="NZ_CP062983.1"/>
</dbReference>
<keyword evidence="1" id="KW-0560">Oxidoreductase</keyword>
<evidence type="ECO:0000256" key="2">
    <source>
        <dbReference type="ARBA" id="ARBA00023027"/>
    </source>
</evidence>
<dbReference type="PANTHER" id="PTHR30524:SF0">
    <property type="entry name" value="ALTRONATE OXIDOREDUCTASE-RELATED"/>
    <property type="match status" value="1"/>
</dbReference>
<dbReference type="InterPro" id="IPR013131">
    <property type="entry name" value="Mannitol_DH_N"/>
</dbReference>
<evidence type="ECO:0000256" key="3">
    <source>
        <dbReference type="ARBA" id="ARBA00048615"/>
    </source>
</evidence>
<keyword evidence="2" id="KW-0520">NAD</keyword>
<dbReference type="Pfam" id="PF08125">
    <property type="entry name" value="Mannitol_dh_C"/>
    <property type="match status" value="1"/>
</dbReference>
<dbReference type="InterPro" id="IPR013328">
    <property type="entry name" value="6PGD_dom2"/>
</dbReference>
<evidence type="ECO:0000259" key="5">
    <source>
        <dbReference type="Pfam" id="PF08125"/>
    </source>
</evidence>
<dbReference type="SUPFAM" id="SSF48179">
    <property type="entry name" value="6-phosphogluconate dehydrogenase C-terminal domain-like"/>
    <property type="match status" value="1"/>
</dbReference>
<dbReference type="PANTHER" id="PTHR30524">
    <property type="entry name" value="MANNITOL-1-PHOSPHATE 5-DEHYDROGENASE"/>
    <property type="match status" value="1"/>
</dbReference>
<accession>A0A7S8IFZ5</accession>
<name>A0A7S8IFZ5_9CHLR</name>
<organism evidence="6 7">
    <name type="scientific">Phototrophicus methaneseepsis</name>
    <dbReference type="NCBI Taxonomy" id="2710758"/>
    <lineage>
        <taxon>Bacteria</taxon>
        <taxon>Bacillati</taxon>
        <taxon>Chloroflexota</taxon>
        <taxon>Candidatus Thermofontia</taxon>
        <taxon>Phototrophicales</taxon>
        <taxon>Phototrophicaceae</taxon>
        <taxon>Phototrophicus</taxon>
    </lineage>
</organism>
<dbReference type="GO" id="GO:0008926">
    <property type="term" value="F:mannitol-1-phosphate 5-dehydrogenase activity"/>
    <property type="evidence" value="ECO:0007669"/>
    <property type="project" value="UniProtKB-EC"/>
</dbReference>
<dbReference type="InterPro" id="IPR000669">
    <property type="entry name" value="Mannitol_DH"/>
</dbReference>
<dbReference type="AlphaFoldDB" id="A0A7S8IFZ5"/>
<gene>
    <name evidence="6" type="ORF">G4Y79_07010</name>
</gene>
<dbReference type="GO" id="GO:0019698">
    <property type="term" value="P:D-galacturonate catabolic process"/>
    <property type="evidence" value="ECO:0007669"/>
    <property type="project" value="TreeGrafter"/>
</dbReference>
<proteinExistence type="predicted"/>
<feature type="domain" description="Mannitol dehydrogenase N-terminal" evidence="4">
    <location>
        <begin position="18"/>
        <end position="256"/>
    </location>
</feature>
<evidence type="ECO:0000313" key="7">
    <source>
        <dbReference type="Proteomes" id="UP000594468"/>
    </source>
</evidence>
<sequence>MLKKLNRSNIESVPAYPERIVQFGAGNFLRAFADWAIQELNEQTDFDSSVVVVKVTPGTYTELDEQDGLYHVYLQGIQDGQEVTRTQLITCISRTVYPYDDWAAYLDLAAQPEIRFLISNTTEAGISYDESDRADATPPSSFPAKLALFLCHRYQRFNGGADKGCIIIPTELVEDNGTQLQTMILRYAEQWGLEAGFMEWVQTANIFCNTLVDRIVPGYPKAQSEAILAEAGYEDDLLVMGELYHSWIIEAPDQIKQEFPVDQTDLNIKVVADAAPYRETKVRILNGAHSSMVPIGYLLGLESVRESMEHPVLGPFLQALIRQEVIPSMDLPADELEPFAADVFDRFRNPGIHHRLLSIAVNSSAKVKTRLVPSIKAYASKYGEVPPRLVIAMAAFIRMYKGQWQGETVPLNDDPAVIDWFRQQWQTQPSMPDLARAVLQYKPLWDEDLSQIPGLQDQLSTYLQQIDEVGLLPLLEKLKN</sequence>
<dbReference type="KEGG" id="pmet:G4Y79_07010"/>
<protein>
    <submittedName>
        <fullName evidence="6">Tagaturonate reductase</fullName>
    </submittedName>
</protein>
<dbReference type="SUPFAM" id="SSF51735">
    <property type="entry name" value="NAD(P)-binding Rossmann-fold domains"/>
    <property type="match status" value="1"/>
</dbReference>
<dbReference type="PRINTS" id="PR00084">
    <property type="entry name" value="MTLDHDRGNASE"/>
</dbReference>